<dbReference type="Gene3D" id="3.40.50.2060">
    <property type="match status" value="1"/>
</dbReference>
<evidence type="ECO:0000313" key="4">
    <source>
        <dbReference type="EMBL" id="KAF5315160.1"/>
    </source>
</evidence>
<dbReference type="InterPro" id="IPR001619">
    <property type="entry name" value="Sec1-like"/>
</dbReference>
<dbReference type="Pfam" id="PF00995">
    <property type="entry name" value="Sec1"/>
    <property type="match status" value="1"/>
</dbReference>
<evidence type="ECO:0000259" key="3">
    <source>
        <dbReference type="Pfam" id="PF13850"/>
    </source>
</evidence>
<dbReference type="InterPro" id="IPR043154">
    <property type="entry name" value="Sec-1-like_dom1"/>
</dbReference>
<name>A0A8H5EWG6_9AGAR</name>
<keyword evidence="5" id="KW-1185">Reference proteome</keyword>
<comment type="caution">
    <text evidence="4">The sequence shown here is derived from an EMBL/GenBank/DDBJ whole genome shotgun (WGS) entry which is preliminary data.</text>
</comment>
<reference evidence="4 5" key="1">
    <citation type="journal article" date="2020" name="ISME J.">
        <title>Uncovering the hidden diversity of litter-decomposition mechanisms in mushroom-forming fungi.</title>
        <authorList>
            <person name="Floudas D."/>
            <person name="Bentzer J."/>
            <person name="Ahren D."/>
            <person name="Johansson T."/>
            <person name="Persson P."/>
            <person name="Tunlid A."/>
        </authorList>
    </citation>
    <scope>NUCLEOTIDE SEQUENCE [LARGE SCALE GENOMIC DNA]</scope>
    <source>
        <strain evidence="4 5">CBS 101986</strain>
    </source>
</reference>
<dbReference type="Pfam" id="PF07970">
    <property type="entry name" value="COPIIcoated_ERV"/>
    <property type="match status" value="1"/>
</dbReference>
<dbReference type="InterPro" id="IPR043127">
    <property type="entry name" value="Sec-1-like_dom3a"/>
</dbReference>
<dbReference type="Gene3D" id="3.40.50.1910">
    <property type="match status" value="1"/>
</dbReference>
<accession>A0A8H5EWG6</accession>
<feature type="domain" description="Endoplasmic reticulum vesicle transporter C-terminal" evidence="2">
    <location>
        <begin position="862"/>
        <end position="1112"/>
    </location>
</feature>
<proteinExistence type="inferred from homology"/>
<dbReference type="InterPro" id="IPR039542">
    <property type="entry name" value="Erv_N"/>
</dbReference>
<dbReference type="SUPFAM" id="SSF56815">
    <property type="entry name" value="Sec1/munc18-like (SM) proteins"/>
    <property type="match status" value="1"/>
</dbReference>
<evidence type="ECO:0000259" key="2">
    <source>
        <dbReference type="Pfam" id="PF07970"/>
    </source>
</evidence>
<evidence type="ECO:0008006" key="6">
    <source>
        <dbReference type="Google" id="ProtNLM"/>
    </source>
</evidence>
<dbReference type="AlphaFoldDB" id="A0A8H5EWG6"/>
<organism evidence="4 5">
    <name type="scientific">Psilocybe cf. subviscida</name>
    <dbReference type="NCBI Taxonomy" id="2480587"/>
    <lineage>
        <taxon>Eukaryota</taxon>
        <taxon>Fungi</taxon>
        <taxon>Dikarya</taxon>
        <taxon>Basidiomycota</taxon>
        <taxon>Agaricomycotina</taxon>
        <taxon>Agaricomycetes</taxon>
        <taxon>Agaricomycetidae</taxon>
        <taxon>Agaricales</taxon>
        <taxon>Agaricineae</taxon>
        <taxon>Strophariaceae</taxon>
        <taxon>Psilocybe</taxon>
    </lineage>
</organism>
<dbReference type="Gene3D" id="1.25.40.60">
    <property type="match status" value="1"/>
</dbReference>
<protein>
    <recommendedName>
        <fullName evidence="6">Sec1-like protein</fullName>
    </recommendedName>
</protein>
<dbReference type="Gene3D" id="3.90.830.10">
    <property type="entry name" value="Syntaxin Binding Protein 1, Chain A, domain 2"/>
    <property type="match status" value="1"/>
</dbReference>
<dbReference type="Proteomes" id="UP000567179">
    <property type="component" value="Unassembled WGS sequence"/>
</dbReference>
<dbReference type="OrthoDB" id="10266265at2759"/>
<comment type="similarity">
    <text evidence="1">Belongs to the STXBP/unc-18/SEC1 family.</text>
</comment>
<dbReference type="PANTHER" id="PTHR11679">
    <property type="entry name" value="VESICLE PROTEIN SORTING-ASSOCIATED"/>
    <property type="match status" value="1"/>
</dbReference>
<feature type="domain" description="Endoplasmic reticulum vesicle transporter N-terminal" evidence="3">
    <location>
        <begin position="730"/>
        <end position="816"/>
    </location>
</feature>
<dbReference type="InterPro" id="IPR027482">
    <property type="entry name" value="Sec1-like_dom2"/>
</dbReference>
<sequence>MDLPTQRFSSKREMDVVKAVETYVNKLVATPSSMKVLLLDTHTTPIVSLAATQSTLLSHQVYLTDRIDNTKRDRMPHMKCVCFLQNSESSLGALEDELREPKYGEYYLYFSNILSKSAIERLAQADEFEVVREVQEYFADYAPILPSLFSLNHMPTESRPLYGSAFNTWDPKALDHAMQGITSVLLSLKKKPIIRYEKMSPMAKKLGVEIQHRMQSESGLFDFRLTQVPPLLLILDRRNDPVTPLLSQWTYQAMVHELLGIHNGRVDLSKVPEIRPELSEITLSTGSDPFFQSNYLATFGDLGGSLKDYVQDYQARSMAQSPSSINSITDMKRFVEEYPEFRKLGGNVSKHVALVGELSRLVGRDKLLEVGEVEQGLATSSGADLKSVQDLITNPGVPPWNKLRLVMLYALRYQKTQTANIASLINLALTNGVPREDAKLVYVLLNIAGTDQRQDDLFSTESLLAKGRSALKGLKGVENVYTQHTPHLSQTLENLFKGRLRETSYPFLEGAGTNANLQRPQDVIIFMIGGTTYEEARTITLFNQDPVAASNGGIVNGAGIRLLLGGTCIHNSSSYIEMMKAAALNFPATVYDPPPESATTAPILNLNLGGVNVSLGGPAGTGVYRTSGEGVGVQADGIRDGVMNLLGKFCSCVNLFIWRPSRGIDFLCTRHEEKGKIRASEADSTYHFASRFSVLINTVCYFLCHLFSRPSFFSPLSGLANRLLAPEPGVDAFGKTTEDVKVKTRTGALLTLISAAIILSVTMIEFLDYRKINIDTSIVVDRSRGEKLTVNLNVTFPRVPCFLVSLDIMDISGELQRDISHNVLKVRLDQQGVMVPNSYSAELRNDIDKMNDKDKDGYCGSCYGGMEPESGCCNTCEEVRTAYVNRGWSFANPDAIEQCKNEGWADKLHEQASEGCNVSGRIRVNKVIGNIHFSPGRSFQTNSRSLYELVPYLKDDQNRHDFSHTIHTFSFEGDDEYDFWKAEASKEMKKRMGIHANPLDGSEGRTSKAQYMFQYFLKVVSTQFRTLNDNQVINTHQYSATHFERDLSEGINGDSGGIQVQHGVTGLPGAFFNFEISPILVVHAETRQSFAHFLTSTCAIVGGVLTVASLIDSILFATGRALKKSGGGGYTSGKLM</sequence>
<dbReference type="InterPro" id="IPR012936">
    <property type="entry name" value="Erv_C"/>
</dbReference>
<gene>
    <name evidence="4" type="ORF">D9619_007216</name>
</gene>
<dbReference type="EMBL" id="JAACJJ010000043">
    <property type="protein sequence ID" value="KAF5315160.1"/>
    <property type="molecule type" value="Genomic_DNA"/>
</dbReference>
<dbReference type="GO" id="GO:0016192">
    <property type="term" value="P:vesicle-mediated transport"/>
    <property type="evidence" value="ECO:0007669"/>
    <property type="project" value="InterPro"/>
</dbReference>
<dbReference type="Pfam" id="PF13850">
    <property type="entry name" value="ERGIC_N"/>
    <property type="match status" value="1"/>
</dbReference>
<dbReference type="InterPro" id="IPR036045">
    <property type="entry name" value="Sec1-like_sf"/>
</dbReference>
<evidence type="ECO:0000256" key="1">
    <source>
        <dbReference type="ARBA" id="ARBA00009884"/>
    </source>
</evidence>
<evidence type="ECO:0000313" key="5">
    <source>
        <dbReference type="Proteomes" id="UP000567179"/>
    </source>
</evidence>